<feature type="domain" description="HTH luxR-type" evidence="6">
    <location>
        <begin position="142"/>
        <end position="207"/>
    </location>
</feature>
<accession>A0A6M0K7R8</accession>
<dbReference type="InterPro" id="IPR016032">
    <property type="entry name" value="Sig_transdc_resp-reg_C-effctor"/>
</dbReference>
<dbReference type="GO" id="GO:0000160">
    <property type="term" value="P:phosphorelay signal transduction system"/>
    <property type="evidence" value="ECO:0007669"/>
    <property type="project" value="InterPro"/>
</dbReference>
<evidence type="ECO:0000313" key="8">
    <source>
        <dbReference type="EMBL" id="NEV64707.1"/>
    </source>
</evidence>
<sequence>MIRIFIADDHAVVRQGIRQMLSLGADLEVAGEAKDGWGVVERLRAESFGLLVTDMSMPGLSGVNLVKRVKGNWPSLPVQVLSKHGEIQVAARALKAGASGYVTKDCEPVALLDAVRKVASGGRAISQELAEQLVFERDARADAAPWELLSDREYEIFLHLIKGERLSAIAETLHLSPKTVSTHKMRILRKLELKSAAELVCYAMEHGLLS</sequence>
<dbReference type="PANTHER" id="PTHR43214:SF41">
    <property type="entry name" value="NITRATE_NITRITE RESPONSE REGULATOR PROTEIN NARP"/>
    <property type="match status" value="1"/>
</dbReference>
<evidence type="ECO:0000256" key="2">
    <source>
        <dbReference type="ARBA" id="ARBA00023015"/>
    </source>
</evidence>
<evidence type="ECO:0000256" key="5">
    <source>
        <dbReference type="PROSITE-ProRule" id="PRU00169"/>
    </source>
</evidence>
<proteinExistence type="predicted"/>
<feature type="domain" description="Response regulatory" evidence="7">
    <location>
        <begin position="3"/>
        <end position="119"/>
    </location>
</feature>
<keyword evidence="4" id="KW-0804">Transcription</keyword>
<dbReference type="PANTHER" id="PTHR43214">
    <property type="entry name" value="TWO-COMPONENT RESPONSE REGULATOR"/>
    <property type="match status" value="1"/>
</dbReference>
<keyword evidence="1 5" id="KW-0597">Phosphoprotein</keyword>
<dbReference type="GO" id="GO:0003677">
    <property type="term" value="F:DNA binding"/>
    <property type="evidence" value="ECO:0007669"/>
    <property type="project" value="UniProtKB-KW"/>
</dbReference>
<dbReference type="SUPFAM" id="SSF52172">
    <property type="entry name" value="CheY-like"/>
    <property type="match status" value="1"/>
</dbReference>
<dbReference type="SMART" id="SM00421">
    <property type="entry name" value="HTH_LUXR"/>
    <property type="match status" value="1"/>
</dbReference>
<evidence type="ECO:0000256" key="3">
    <source>
        <dbReference type="ARBA" id="ARBA00023125"/>
    </source>
</evidence>
<evidence type="ECO:0000313" key="9">
    <source>
        <dbReference type="Proteomes" id="UP000483379"/>
    </source>
</evidence>
<evidence type="ECO:0000256" key="4">
    <source>
        <dbReference type="ARBA" id="ARBA00023163"/>
    </source>
</evidence>
<dbReference type="SMART" id="SM00448">
    <property type="entry name" value="REC"/>
    <property type="match status" value="1"/>
</dbReference>
<keyword evidence="2" id="KW-0805">Transcription regulation</keyword>
<dbReference type="Pfam" id="PF00072">
    <property type="entry name" value="Response_reg"/>
    <property type="match status" value="1"/>
</dbReference>
<dbReference type="Gene3D" id="3.40.50.2300">
    <property type="match status" value="1"/>
</dbReference>
<comment type="caution">
    <text evidence="8">The sequence shown here is derived from an EMBL/GenBank/DDBJ whole genome shotgun (WGS) entry which is preliminary data.</text>
</comment>
<dbReference type="CDD" id="cd17535">
    <property type="entry name" value="REC_NarL-like"/>
    <property type="match status" value="1"/>
</dbReference>
<evidence type="ECO:0000259" key="6">
    <source>
        <dbReference type="PROSITE" id="PS50043"/>
    </source>
</evidence>
<dbReference type="PROSITE" id="PS50110">
    <property type="entry name" value="RESPONSE_REGULATORY"/>
    <property type="match status" value="1"/>
</dbReference>
<dbReference type="InterPro" id="IPR000792">
    <property type="entry name" value="Tscrpt_reg_LuxR_C"/>
</dbReference>
<feature type="modified residue" description="4-aspartylphosphate" evidence="5">
    <location>
        <position position="54"/>
    </location>
</feature>
<protein>
    <submittedName>
        <fullName evidence="8">Response regulator transcription factor</fullName>
    </submittedName>
</protein>
<dbReference type="CDD" id="cd06170">
    <property type="entry name" value="LuxR_C_like"/>
    <property type="match status" value="1"/>
</dbReference>
<dbReference type="PRINTS" id="PR00038">
    <property type="entry name" value="HTHLUXR"/>
</dbReference>
<dbReference type="Proteomes" id="UP000483379">
    <property type="component" value="Unassembled WGS sequence"/>
</dbReference>
<organism evidence="8 9">
    <name type="scientific">Thiorhodococcus minor</name>
    <dbReference type="NCBI Taxonomy" id="57489"/>
    <lineage>
        <taxon>Bacteria</taxon>
        <taxon>Pseudomonadati</taxon>
        <taxon>Pseudomonadota</taxon>
        <taxon>Gammaproteobacteria</taxon>
        <taxon>Chromatiales</taxon>
        <taxon>Chromatiaceae</taxon>
        <taxon>Thiorhodococcus</taxon>
    </lineage>
</organism>
<keyword evidence="9" id="KW-1185">Reference proteome</keyword>
<dbReference type="AlphaFoldDB" id="A0A6M0K7R8"/>
<keyword evidence="3" id="KW-0238">DNA-binding</keyword>
<dbReference type="GO" id="GO:0006355">
    <property type="term" value="P:regulation of DNA-templated transcription"/>
    <property type="evidence" value="ECO:0007669"/>
    <property type="project" value="InterPro"/>
</dbReference>
<dbReference type="PROSITE" id="PS50043">
    <property type="entry name" value="HTH_LUXR_2"/>
    <property type="match status" value="1"/>
</dbReference>
<dbReference type="InterPro" id="IPR001789">
    <property type="entry name" value="Sig_transdc_resp-reg_receiver"/>
</dbReference>
<dbReference type="SUPFAM" id="SSF46894">
    <property type="entry name" value="C-terminal effector domain of the bipartite response regulators"/>
    <property type="match status" value="1"/>
</dbReference>
<name>A0A6M0K7R8_9GAMM</name>
<dbReference type="InterPro" id="IPR011006">
    <property type="entry name" value="CheY-like_superfamily"/>
</dbReference>
<dbReference type="Pfam" id="PF00196">
    <property type="entry name" value="GerE"/>
    <property type="match status" value="1"/>
</dbReference>
<gene>
    <name evidence="8" type="ORF">G3446_23030</name>
</gene>
<evidence type="ECO:0000259" key="7">
    <source>
        <dbReference type="PROSITE" id="PS50110"/>
    </source>
</evidence>
<reference evidence="8 9" key="1">
    <citation type="submission" date="2020-02" db="EMBL/GenBank/DDBJ databases">
        <title>Genome sequences of Thiorhodococcus mannitoliphagus and Thiorhodococcus minor, purple sulfur photosynthetic bacteria in the gammaproteobacterial family, Chromatiaceae.</title>
        <authorList>
            <person name="Aviles F.A."/>
            <person name="Meyer T.E."/>
            <person name="Kyndt J.A."/>
        </authorList>
    </citation>
    <scope>NUCLEOTIDE SEQUENCE [LARGE SCALE GENOMIC DNA]</scope>
    <source>
        <strain evidence="8 9">DSM 11518</strain>
    </source>
</reference>
<evidence type="ECO:0000256" key="1">
    <source>
        <dbReference type="ARBA" id="ARBA00022553"/>
    </source>
</evidence>
<dbReference type="InterPro" id="IPR058245">
    <property type="entry name" value="NreC/VraR/RcsB-like_REC"/>
</dbReference>
<dbReference type="InterPro" id="IPR039420">
    <property type="entry name" value="WalR-like"/>
</dbReference>
<dbReference type="RefSeq" id="WP_164455703.1">
    <property type="nucleotide sequence ID" value="NZ_JAAIJQ010000105.1"/>
</dbReference>
<dbReference type="EMBL" id="JAAIJQ010000105">
    <property type="protein sequence ID" value="NEV64707.1"/>
    <property type="molecule type" value="Genomic_DNA"/>
</dbReference>